<evidence type="ECO:0000313" key="3">
    <source>
        <dbReference type="Proteomes" id="UP000729402"/>
    </source>
</evidence>
<name>A0A8J5SPJ4_ZIZPA</name>
<organism evidence="2 3">
    <name type="scientific">Zizania palustris</name>
    <name type="common">Northern wild rice</name>
    <dbReference type="NCBI Taxonomy" id="103762"/>
    <lineage>
        <taxon>Eukaryota</taxon>
        <taxon>Viridiplantae</taxon>
        <taxon>Streptophyta</taxon>
        <taxon>Embryophyta</taxon>
        <taxon>Tracheophyta</taxon>
        <taxon>Spermatophyta</taxon>
        <taxon>Magnoliopsida</taxon>
        <taxon>Liliopsida</taxon>
        <taxon>Poales</taxon>
        <taxon>Poaceae</taxon>
        <taxon>BOP clade</taxon>
        <taxon>Oryzoideae</taxon>
        <taxon>Oryzeae</taxon>
        <taxon>Zizaniinae</taxon>
        <taxon>Zizania</taxon>
    </lineage>
</organism>
<keyword evidence="3" id="KW-1185">Reference proteome</keyword>
<feature type="region of interest" description="Disordered" evidence="1">
    <location>
        <begin position="63"/>
        <end position="85"/>
    </location>
</feature>
<accession>A0A8J5SPJ4</accession>
<reference evidence="2" key="2">
    <citation type="submission" date="2021-02" db="EMBL/GenBank/DDBJ databases">
        <authorList>
            <person name="Kimball J.A."/>
            <person name="Haas M.W."/>
            <person name="Macchietto M."/>
            <person name="Kono T."/>
            <person name="Duquette J."/>
            <person name="Shao M."/>
        </authorList>
    </citation>
    <scope>NUCLEOTIDE SEQUENCE</scope>
    <source>
        <tissue evidence="2">Fresh leaf tissue</tissue>
    </source>
</reference>
<comment type="caution">
    <text evidence="2">The sequence shown here is derived from an EMBL/GenBank/DDBJ whole genome shotgun (WGS) entry which is preliminary data.</text>
</comment>
<dbReference type="EMBL" id="JAAALK010000287">
    <property type="protein sequence ID" value="KAG8060441.1"/>
    <property type="molecule type" value="Genomic_DNA"/>
</dbReference>
<proteinExistence type="predicted"/>
<protein>
    <submittedName>
        <fullName evidence="2">Uncharacterized protein</fullName>
    </submittedName>
</protein>
<evidence type="ECO:0000256" key="1">
    <source>
        <dbReference type="SAM" id="MobiDB-lite"/>
    </source>
</evidence>
<gene>
    <name evidence="2" type="ORF">GUJ93_ZPchr0002g23204</name>
</gene>
<reference evidence="2" key="1">
    <citation type="journal article" date="2021" name="bioRxiv">
        <title>Whole Genome Assembly and Annotation of Northern Wild Rice, Zizania palustris L., Supports a Whole Genome Duplication in the Zizania Genus.</title>
        <authorList>
            <person name="Haas M."/>
            <person name="Kono T."/>
            <person name="Macchietto M."/>
            <person name="Millas R."/>
            <person name="McGilp L."/>
            <person name="Shao M."/>
            <person name="Duquette J."/>
            <person name="Hirsch C.N."/>
            <person name="Kimball J."/>
        </authorList>
    </citation>
    <scope>NUCLEOTIDE SEQUENCE</scope>
    <source>
        <tissue evidence="2">Fresh leaf tissue</tissue>
    </source>
</reference>
<dbReference type="Proteomes" id="UP000729402">
    <property type="component" value="Unassembled WGS sequence"/>
</dbReference>
<sequence length="85" mass="8836">MRAGCDMECSGGATYARRTRHGSAAAEPSLVNVLARAARRLAAWLARPPCSHAASRAASALDPYPVLTHSSPPTCPHGNVPSTRA</sequence>
<dbReference type="AlphaFoldDB" id="A0A8J5SPJ4"/>
<evidence type="ECO:0000313" key="2">
    <source>
        <dbReference type="EMBL" id="KAG8060441.1"/>
    </source>
</evidence>